<protein>
    <recommendedName>
        <fullName evidence="5">Cyclin-dependent kinase inhibitor 1B</fullName>
    </recommendedName>
    <alternativeName>
        <fullName evidence="14">Cyclin-dependent kinase inhibitor p27</fullName>
    </alternativeName>
    <alternativeName>
        <fullName evidence="13">p27Kip1</fullName>
    </alternativeName>
</protein>
<proteinExistence type="inferred from homology"/>
<evidence type="ECO:0000256" key="16">
    <source>
        <dbReference type="SAM" id="MobiDB-lite"/>
    </source>
</evidence>
<evidence type="ECO:0000256" key="1">
    <source>
        <dbReference type="ARBA" id="ARBA00004123"/>
    </source>
</evidence>
<feature type="compositionally biased region" description="Basic and acidic residues" evidence="16">
    <location>
        <begin position="126"/>
        <end position="137"/>
    </location>
</feature>
<evidence type="ECO:0000256" key="5">
    <source>
        <dbReference type="ARBA" id="ARBA00014547"/>
    </source>
</evidence>
<evidence type="ECO:0000256" key="6">
    <source>
        <dbReference type="ARBA" id="ARBA00022490"/>
    </source>
</evidence>
<keyword evidence="8" id="KW-0967">Endosome</keyword>
<dbReference type="GO" id="GO:0005634">
    <property type="term" value="C:nucleus"/>
    <property type="evidence" value="ECO:0007669"/>
    <property type="project" value="UniProtKB-SubCell"/>
</dbReference>
<sequence length="304" mass="33087">MSTVRVSNGSPSLERMDARQAEYPKPSACRNLFGPVDHEELTRDLEKHCRDMEEASQRKWNFDFKNHKPLEGRYEWQEVEKASLPEFYYRAPRPPKGACKVPAQESQDVSGSRQAVPLVGSQANSEDTHLAEQKTDASDSQPGLAEPCAGMRKRPAADDASSQNKRTNRTDENVSDGSPNAGSVEQTPKKPGLRKRQTGCVLGVVGQEAVDARRAGHVHSNAVPSRRVDPFHSCVKSPNASPAIRSVLSPVQDCVARRERPSEETGPPAPATSCPATLATAPSSLLIAPQFRVRPPRSLRGPAG</sequence>
<feature type="compositionally biased region" description="Polar residues" evidence="16">
    <location>
        <begin position="175"/>
        <end position="186"/>
    </location>
</feature>
<dbReference type="GO" id="GO:0030332">
    <property type="term" value="F:cyclin binding"/>
    <property type="evidence" value="ECO:0007669"/>
    <property type="project" value="UniProtKB-ARBA"/>
</dbReference>
<evidence type="ECO:0000256" key="9">
    <source>
        <dbReference type="ARBA" id="ARBA00022843"/>
    </source>
</evidence>
<evidence type="ECO:0000256" key="2">
    <source>
        <dbReference type="ARBA" id="ARBA00004177"/>
    </source>
</evidence>
<evidence type="ECO:0000256" key="10">
    <source>
        <dbReference type="ARBA" id="ARBA00023013"/>
    </source>
</evidence>
<evidence type="ECO:0000256" key="3">
    <source>
        <dbReference type="ARBA" id="ARBA00004496"/>
    </source>
</evidence>
<comment type="function">
    <text evidence="15">Important regulator of cell cycle progression. Inhibits the kinase activity of CDK2 bound to cyclin A, but has little inhibitory activity on CDK2 bound to SPDYA. Involved in G1 arrest. Potent inhibitor of cyclin E- and cyclin A-CDK2 complexes. Forms a complex with cyclin type D-CDK4 complexes and is involved in the assembly, stability, and modulation of CCND1-CDK4 complex activation. Acts either as an inhibitor or an activator of cyclin type D-CDK4 complexes depending on its phosphorylation state and/or stoichometry.</text>
</comment>
<reference evidence="18 19" key="1">
    <citation type="journal article" date="2013" name="Nat. Commun.">
        <title>Genome analysis reveals insights into physiology and longevity of the Brandt's bat Myotis brandtii.</title>
        <authorList>
            <person name="Seim I."/>
            <person name="Fang X."/>
            <person name="Xiong Z."/>
            <person name="Lobanov A.V."/>
            <person name="Huang Z."/>
            <person name="Ma S."/>
            <person name="Feng Y."/>
            <person name="Turanov A.A."/>
            <person name="Zhu Y."/>
            <person name="Lenz T.L."/>
            <person name="Gerashchenko M.V."/>
            <person name="Fan D."/>
            <person name="Hee Yim S."/>
            <person name="Yao X."/>
            <person name="Jordan D."/>
            <person name="Xiong Y."/>
            <person name="Ma Y."/>
            <person name="Lyapunov A.N."/>
            <person name="Chen G."/>
            <person name="Kulakova O.I."/>
            <person name="Sun Y."/>
            <person name="Lee S.G."/>
            <person name="Bronson R.T."/>
            <person name="Moskalev A.A."/>
            <person name="Sunyaev S.R."/>
            <person name="Zhang G."/>
            <person name="Krogh A."/>
            <person name="Wang J."/>
            <person name="Gladyshev V.N."/>
        </authorList>
    </citation>
    <scope>NUCLEOTIDE SEQUENCE [LARGE SCALE GENOMIC DNA]</scope>
</reference>
<dbReference type="AlphaFoldDB" id="S7PJB6"/>
<feature type="compositionally biased region" description="Polar residues" evidence="16">
    <location>
        <begin position="1"/>
        <end position="11"/>
    </location>
</feature>
<evidence type="ECO:0000256" key="13">
    <source>
        <dbReference type="ARBA" id="ARBA00031903"/>
    </source>
</evidence>
<dbReference type="Gene3D" id="4.10.365.10">
    <property type="entry name" value="p27"/>
    <property type="match status" value="1"/>
</dbReference>
<dbReference type="GO" id="GO:0008285">
    <property type="term" value="P:negative regulation of cell population proliferation"/>
    <property type="evidence" value="ECO:0007669"/>
    <property type="project" value="UniProtKB-ARBA"/>
</dbReference>
<evidence type="ECO:0000313" key="18">
    <source>
        <dbReference type="EMBL" id="EPQ08142.1"/>
    </source>
</evidence>
<dbReference type="PANTHER" id="PTHR10265">
    <property type="entry name" value="CYCLIN-DEPENDENT KINASE INHIBITOR 1"/>
    <property type="match status" value="1"/>
</dbReference>
<dbReference type="GO" id="GO:0007165">
    <property type="term" value="P:signal transduction"/>
    <property type="evidence" value="ECO:0007669"/>
    <property type="project" value="UniProtKB-ARBA"/>
</dbReference>
<evidence type="ECO:0000313" key="19">
    <source>
        <dbReference type="Proteomes" id="UP000052978"/>
    </source>
</evidence>
<dbReference type="GO" id="GO:0045930">
    <property type="term" value="P:negative regulation of mitotic cell cycle"/>
    <property type="evidence" value="ECO:0007669"/>
    <property type="project" value="TreeGrafter"/>
</dbReference>
<keyword evidence="6" id="KW-0963">Cytoplasm</keyword>
<gene>
    <name evidence="18" type="ORF">D623_10031476</name>
</gene>
<evidence type="ECO:0000256" key="7">
    <source>
        <dbReference type="ARBA" id="ARBA00022553"/>
    </source>
</evidence>
<keyword evidence="9" id="KW-0832">Ubl conjugation</keyword>
<dbReference type="GO" id="GO:0005829">
    <property type="term" value="C:cytosol"/>
    <property type="evidence" value="ECO:0007669"/>
    <property type="project" value="UniProtKB-ARBA"/>
</dbReference>
<dbReference type="GO" id="GO:0045926">
    <property type="term" value="P:negative regulation of growth"/>
    <property type="evidence" value="ECO:0007669"/>
    <property type="project" value="UniProtKB-ARBA"/>
</dbReference>
<comment type="similarity">
    <text evidence="4">Belongs to the CDI family.</text>
</comment>
<feature type="region of interest" description="Disordered" evidence="16">
    <location>
        <begin position="254"/>
        <end position="276"/>
    </location>
</feature>
<dbReference type="GO" id="GO:0051087">
    <property type="term" value="F:protein-folding chaperone binding"/>
    <property type="evidence" value="ECO:0007669"/>
    <property type="project" value="TreeGrafter"/>
</dbReference>
<dbReference type="GO" id="GO:1901990">
    <property type="term" value="P:regulation of mitotic cell cycle phase transition"/>
    <property type="evidence" value="ECO:0007669"/>
    <property type="project" value="UniProtKB-ARBA"/>
</dbReference>
<keyword evidence="11" id="KW-0539">Nucleus</keyword>
<dbReference type="InterPro" id="IPR003175">
    <property type="entry name" value="CDI_dom"/>
</dbReference>
<dbReference type="EMBL" id="KE162407">
    <property type="protein sequence ID" value="EPQ08142.1"/>
    <property type="molecule type" value="Genomic_DNA"/>
</dbReference>
<keyword evidence="10" id="KW-0649">Protein kinase inhibitor</keyword>
<dbReference type="PANTHER" id="PTHR10265:SF9">
    <property type="entry name" value="CYCLIN-DEPENDENT KINASE INHIBITOR 1B"/>
    <property type="match status" value="1"/>
</dbReference>
<dbReference type="FunFam" id="4.10.365.10:FF:000001">
    <property type="entry name" value="Cyclin-dependent kinase inhibitor 1B"/>
    <property type="match status" value="1"/>
</dbReference>
<dbReference type="eggNOG" id="KOG4743">
    <property type="taxonomic scope" value="Eukaryota"/>
</dbReference>
<accession>S7PJB6</accession>
<evidence type="ECO:0000259" key="17">
    <source>
        <dbReference type="Pfam" id="PF02234"/>
    </source>
</evidence>
<feature type="domain" description="Cyclin-dependent kinase inhibitor" evidence="17">
    <location>
        <begin position="31"/>
        <end position="79"/>
    </location>
</feature>
<dbReference type="GO" id="GO:0000082">
    <property type="term" value="P:G1/S transition of mitotic cell cycle"/>
    <property type="evidence" value="ECO:0007669"/>
    <property type="project" value="TreeGrafter"/>
</dbReference>
<keyword evidence="12" id="KW-0131">Cell cycle</keyword>
<keyword evidence="7" id="KW-0597">Phosphoprotein</keyword>
<dbReference type="Pfam" id="PF02234">
    <property type="entry name" value="CDI"/>
    <property type="match status" value="1"/>
</dbReference>
<name>S7PJB6_MYOBR</name>
<evidence type="ECO:0000256" key="14">
    <source>
        <dbReference type="ARBA" id="ARBA00031925"/>
    </source>
</evidence>
<evidence type="ECO:0000256" key="15">
    <source>
        <dbReference type="ARBA" id="ARBA00045727"/>
    </source>
</evidence>
<keyword evidence="19" id="KW-1185">Reference proteome</keyword>
<dbReference type="GO" id="GO:0005768">
    <property type="term" value="C:endosome"/>
    <property type="evidence" value="ECO:0007669"/>
    <property type="project" value="UniProtKB-SubCell"/>
</dbReference>
<dbReference type="Proteomes" id="UP000052978">
    <property type="component" value="Unassembled WGS sequence"/>
</dbReference>
<feature type="compositionally biased region" description="Polar residues" evidence="16">
    <location>
        <begin position="104"/>
        <end position="113"/>
    </location>
</feature>
<comment type="subcellular location">
    <subcellularLocation>
        <location evidence="3">Cytoplasm</location>
    </subcellularLocation>
    <subcellularLocation>
        <location evidence="2">Endosome</location>
    </subcellularLocation>
    <subcellularLocation>
        <location evidence="1">Nucleus</location>
    </subcellularLocation>
</comment>
<evidence type="ECO:0000256" key="12">
    <source>
        <dbReference type="ARBA" id="ARBA00023306"/>
    </source>
</evidence>
<dbReference type="InterPro" id="IPR044898">
    <property type="entry name" value="CDI_dom_sf"/>
</dbReference>
<evidence type="ECO:0000256" key="11">
    <source>
        <dbReference type="ARBA" id="ARBA00023242"/>
    </source>
</evidence>
<organism evidence="18 19">
    <name type="scientific">Myotis brandtii</name>
    <name type="common">Brandt's bat</name>
    <dbReference type="NCBI Taxonomy" id="109478"/>
    <lineage>
        <taxon>Eukaryota</taxon>
        <taxon>Metazoa</taxon>
        <taxon>Chordata</taxon>
        <taxon>Craniata</taxon>
        <taxon>Vertebrata</taxon>
        <taxon>Euteleostomi</taxon>
        <taxon>Mammalia</taxon>
        <taxon>Eutheria</taxon>
        <taxon>Laurasiatheria</taxon>
        <taxon>Chiroptera</taxon>
        <taxon>Yangochiroptera</taxon>
        <taxon>Vespertilionidae</taxon>
        <taxon>Myotis</taxon>
    </lineage>
</organism>
<evidence type="ECO:0000256" key="4">
    <source>
        <dbReference type="ARBA" id="ARBA00006726"/>
    </source>
</evidence>
<dbReference type="GO" id="GO:0004861">
    <property type="term" value="F:cyclin-dependent protein serine/threonine kinase inhibitor activity"/>
    <property type="evidence" value="ECO:0007669"/>
    <property type="project" value="InterPro"/>
</dbReference>
<dbReference type="GO" id="GO:0012501">
    <property type="term" value="P:programmed cell death"/>
    <property type="evidence" value="ECO:0007669"/>
    <property type="project" value="UniProtKB-ARBA"/>
</dbReference>
<feature type="region of interest" description="Disordered" evidence="16">
    <location>
        <begin position="89"/>
        <end position="200"/>
    </location>
</feature>
<feature type="region of interest" description="Disordered" evidence="16">
    <location>
        <begin position="1"/>
        <end position="21"/>
    </location>
</feature>
<evidence type="ECO:0000256" key="8">
    <source>
        <dbReference type="ARBA" id="ARBA00022753"/>
    </source>
</evidence>